<dbReference type="Ensembl" id="ENSCMIT00000030487.1">
    <property type="protein sequence ID" value="ENSCMIP00000030021.1"/>
    <property type="gene ID" value="ENSCMIG00000012947.1"/>
</dbReference>
<dbReference type="PANTHER" id="PTHR13017:SF0">
    <property type="entry name" value="METHENYLTETRAHYDROFOLATE SYNTHASE DOMAIN-CONTAINING PROTEIN"/>
    <property type="match status" value="1"/>
</dbReference>
<reference evidence="2" key="1">
    <citation type="journal article" date="2006" name="Science">
        <title>Ancient noncoding elements conserved in the human genome.</title>
        <authorList>
            <person name="Venkatesh B."/>
            <person name="Kirkness E.F."/>
            <person name="Loh Y.H."/>
            <person name="Halpern A.L."/>
            <person name="Lee A.P."/>
            <person name="Johnson J."/>
            <person name="Dandona N."/>
            <person name="Viswanathan L.D."/>
            <person name="Tay A."/>
            <person name="Venter J.C."/>
            <person name="Strausberg R.L."/>
            <person name="Brenner S."/>
        </authorList>
    </citation>
    <scope>NUCLEOTIDE SEQUENCE [LARGE SCALE GENOMIC DNA]</scope>
</reference>
<reference evidence="1" key="5">
    <citation type="submission" date="2025-09" db="UniProtKB">
        <authorList>
            <consortium name="Ensembl"/>
        </authorList>
    </citation>
    <scope>IDENTIFICATION</scope>
</reference>
<sequence length="101" mass="11492">MEPAIKLKPGITKWDIRQKVWDYMEANDLANFPRPVHHRIPNFKAKKTLLVPTPRLRTGLFNKIIPPVGASKEMLRVCSTPIPEDRISSPSSVRHLLLSGK</sequence>
<evidence type="ECO:0000313" key="1">
    <source>
        <dbReference type="Ensembl" id="ENSCMIP00000030021.1"/>
    </source>
</evidence>
<evidence type="ECO:0000313" key="2">
    <source>
        <dbReference type="Proteomes" id="UP000314986"/>
    </source>
</evidence>
<proteinExistence type="predicted"/>
<dbReference type="Proteomes" id="UP000314986">
    <property type="component" value="Unassembled WGS sequence"/>
</dbReference>
<dbReference type="GO" id="GO:0005737">
    <property type="term" value="C:cytoplasm"/>
    <property type="evidence" value="ECO:0007669"/>
    <property type="project" value="TreeGrafter"/>
</dbReference>
<dbReference type="GeneTree" id="ENSGT00390000011730"/>
<reference evidence="1" key="4">
    <citation type="submission" date="2025-08" db="UniProtKB">
        <authorList>
            <consortium name="Ensembl"/>
        </authorList>
    </citation>
    <scope>IDENTIFICATION</scope>
</reference>
<dbReference type="AlphaFoldDB" id="A0A4W3IR89"/>
<gene>
    <name evidence="1" type="primary">mthfsd</name>
</gene>
<dbReference type="PANTHER" id="PTHR13017">
    <property type="entry name" value="5-FORMYLTETRAHYDROFOLATE CYCLO-LIGASE-RELATED"/>
    <property type="match status" value="1"/>
</dbReference>
<organism evidence="1 2">
    <name type="scientific">Callorhinchus milii</name>
    <name type="common">Ghost shark</name>
    <dbReference type="NCBI Taxonomy" id="7868"/>
    <lineage>
        <taxon>Eukaryota</taxon>
        <taxon>Metazoa</taxon>
        <taxon>Chordata</taxon>
        <taxon>Craniata</taxon>
        <taxon>Vertebrata</taxon>
        <taxon>Chondrichthyes</taxon>
        <taxon>Holocephali</taxon>
        <taxon>Chimaeriformes</taxon>
        <taxon>Callorhinchidae</taxon>
        <taxon>Callorhinchus</taxon>
    </lineage>
</organism>
<accession>A0A4W3IR89</accession>
<dbReference type="InterPro" id="IPR002698">
    <property type="entry name" value="FTHF_cligase"/>
</dbReference>
<reference evidence="2" key="3">
    <citation type="journal article" date="2014" name="Nature">
        <title>Elephant shark genome provides unique insights into gnathostome evolution.</title>
        <authorList>
            <consortium name="International Elephant Shark Genome Sequencing Consortium"/>
            <person name="Venkatesh B."/>
            <person name="Lee A.P."/>
            <person name="Ravi V."/>
            <person name="Maurya A.K."/>
            <person name="Lian M.M."/>
            <person name="Swann J.B."/>
            <person name="Ohta Y."/>
            <person name="Flajnik M.F."/>
            <person name="Sutoh Y."/>
            <person name="Kasahara M."/>
            <person name="Hoon S."/>
            <person name="Gangu V."/>
            <person name="Roy S.W."/>
            <person name="Irimia M."/>
            <person name="Korzh V."/>
            <person name="Kondrychyn I."/>
            <person name="Lim Z.W."/>
            <person name="Tay B.H."/>
            <person name="Tohari S."/>
            <person name="Kong K.W."/>
            <person name="Ho S."/>
            <person name="Lorente-Galdos B."/>
            <person name="Quilez J."/>
            <person name="Marques-Bonet T."/>
            <person name="Raney B.J."/>
            <person name="Ingham P.W."/>
            <person name="Tay A."/>
            <person name="Hillier L.W."/>
            <person name="Minx P."/>
            <person name="Boehm T."/>
            <person name="Wilson R.K."/>
            <person name="Brenner S."/>
            <person name="Warren W.C."/>
        </authorList>
    </citation>
    <scope>NUCLEOTIDE SEQUENCE [LARGE SCALE GENOMIC DNA]</scope>
</reference>
<reference evidence="2" key="2">
    <citation type="journal article" date="2007" name="PLoS Biol.">
        <title>Survey sequencing and comparative analysis of the elephant shark (Callorhinchus milii) genome.</title>
        <authorList>
            <person name="Venkatesh B."/>
            <person name="Kirkness E.F."/>
            <person name="Loh Y.H."/>
            <person name="Halpern A.L."/>
            <person name="Lee A.P."/>
            <person name="Johnson J."/>
            <person name="Dandona N."/>
            <person name="Viswanathan L.D."/>
            <person name="Tay A."/>
            <person name="Venter J.C."/>
            <person name="Strausberg R.L."/>
            <person name="Brenner S."/>
        </authorList>
    </citation>
    <scope>NUCLEOTIDE SEQUENCE [LARGE SCALE GENOMIC DNA]</scope>
</reference>
<protein>
    <submittedName>
        <fullName evidence="1">Methenyltetrahydrofolate synthetase domain containing</fullName>
    </submittedName>
</protein>
<name>A0A4W3IR89_CALMI</name>
<keyword evidence="2" id="KW-1185">Reference proteome</keyword>